<reference evidence="1" key="2">
    <citation type="submission" date="2020-10" db="EMBL/GenBank/DDBJ databases">
        <title>Comparative genomics of the Acetobacterium genus.</title>
        <authorList>
            <person name="Marshall C."/>
            <person name="May H."/>
            <person name="Norman S."/>
        </authorList>
    </citation>
    <scope>NUCLEOTIDE SEQUENCE</scope>
    <source>
        <strain evidence="1">DER-2019</strain>
    </source>
</reference>
<proteinExistence type="predicted"/>
<dbReference type="AlphaFoldDB" id="A0A923HWN6"/>
<evidence type="ECO:0000313" key="1">
    <source>
        <dbReference type="EMBL" id="MBC3887994.1"/>
    </source>
</evidence>
<sequence>MMCFEIEMDSINAKDFKRAQTSSEQIFPPQMSRDEIGLTLAREELR</sequence>
<reference evidence="1" key="1">
    <citation type="submission" date="2019-10" db="EMBL/GenBank/DDBJ databases">
        <authorList>
            <person name="Ross D.E."/>
            <person name="Gulliver D."/>
        </authorList>
    </citation>
    <scope>NUCLEOTIDE SEQUENCE</scope>
    <source>
        <strain evidence="1">DER-2019</strain>
    </source>
</reference>
<dbReference type="Proteomes" id="UP000616595">
    <property type="component" value="Unassembled WGS sequence"/>
</dbReference>
<keyword evidence="2" id="KW-1185">Reference proteome</keyword>
<gene>
    <name evidence="1" type="ORF">GH810_06695</name>
</gene>
<comment type="caution">
    <text evidence="1">The sequence shown here is derived from an EMBL/GenBank/DDBJ whole genome shotgun (WGS) entry which is preliminary data.</text>
</comment>
<evidence type="ECO:0000313" key="2">
    <source>
        <dbReference type="Proteomes" id="UP000616595"/>
    </source>
</evidence>
<accession>A0A923HWN6</accession>
<dbReference type="RefSeq" id="WP_170253847.1">
    <property type="nucleotide sequence ID" value="NZ_RXYA01000003.1"/>
</dbReference>
<protein>
    <submittedName>
        <fullName evidence="1">Uncharacterized protein</fullName>
    </submittedName>
</protein>
<organism evidence="1 2">
    <name type="scientific">Acetobacterium paludosum</name>
    <dbReference type="NCBI Taxonomy" id="52693"/>
    <lineage>
        <taxon>Bacteria</taxon>
        <taxon>Bacillati</taxon>
        <taxon>Bacillota</taxon>
        <taxon>Clostridia</taxon>
        <taxon>Eubacteriales</taxon>
        <taxon>Eubacteriaceae</taxon>
        <taxon>Acetobacterium</taxon>
    </lineage>
</organism>
<dbReference type="EMBL" id="WJBD01000006">
    <property type="protein sequence ID" value="MBC3887994.1"/>
    <property type="molecule type" value="Genomic_DNA"/>
</dbReference>
<name>A0A923HWN6_9FIRM</name>